<dbReference type="PIRSF" id="PIRSF000538">
    <property type="entry name" value="GlpK"/>
    <property type="match status" value="1"/>
</dbReference>
<organism evidence="9 10">
    <name type="scientific">Parvularcula dongshanensis</name>
    <dbReference type="NCBI Taxonomy" id="1173995"/>
    <lineage>
        <taxon>Bacteria</taxon>
        <taxon>Pseudomonadati</taxon>
        <taxon>Pseudomonadota</taxon>
        <taxon>Alphaproteobacteria</taxon>
        <taxon>Parvularculales</taxon>
        <taxon>Parvularculaceae</taxon>
        <taxon>Parvularcula</taxon>
    </lineage>
</organism>
<protein>
    <submittedName>
        <fullName evidence="9">L-ribulokinase</fullName>
        <ecNumber evidence="9">2.7.1.16</ecNumber>
    </submittedName>
</protein>
<keyword evidence="2" id="KW-0547">Nucleotide-binding</keyword>
<evidence type="ECO:0000256" key="4">
    <source>
        <dbReference type="ARBA" id="ARBA00022840"/>
    </source>
</evidence>
<dbReference type="Proteomes" id="UP000563524">
    <property type="component" value="Unassembled WGS sequence"/>
</dbReference>
<dbReference type="EC" id="2.7.1.16" evidence="9"/>
<dbReference type="CDD" id="cd07781">
    <property type="entry name" value="ASKHA_NBD_FGGY_L-RBK"/>
    <property type="match status" value="1"/>
</dbReference>
<feature type="domain" description="Carbohydrate kinase FGGY N-terminal" evidence="7">
    <location>
        <begin position="7"/>
        <end position="282"/>
    </location>
</feature>
<dbReference type="GO" id="GO:0005524">
    <property type="term" value="F:ATP binding"/>
    <property type="evidence" value="ECO:0007669"/>
    <property type="project" value="UniProtKB-KW"/>
</dbReference>
<feature type="domain" description="Carbohydrate kinase FGGY C-terminal" evidence="8">
    <location>
        <begin position="293"/>
        <end position="504"/>
    </location>
</feature>
<evidence type="ECO:0000256" key="3">
    <source>
        <dbReference type="ARBA" id="ARBA00022777"/>
    </source>
</evidence>
<evidence type="ECO:0000256" key="5">
    <source>
        <dbReference type="ARBA" id="ARBA00022935"/>
    </source>
</evidence>
<accession>A0A840I7M3</accession>
<dbReference type="SUPFAM" id="SSF53067">
    <property type="entry name" value="Actin-like ATPase domain"/>
    <property type="match status" value="2"/>
</dbReference>
<dbReference type="EMBL" id="JACHOB010000006">
    <property type="protein sequence ID" value="MBB4659960.1"/>
    <property type="molecule type" value="Genomic_DNA"/>
</dbReference>
<keyword evidence="1 9" id="KW-0808">Transferase</keyword>
<dbReference type="Gene3D" id="3.30.420.40">
    <property type="match status" value="1"/>
</dbReference>
<gene>
    <name evidence="9" type="ORF">GGQ59_002504</name>
</gene>
<dbReference type="GO" id="GO:0008741">
    <property type="term" value="F:ribulokinase activity"/>
    <property type="evidence" value="ECO:0007669"/>
    <property type="project" value="UniProtKB-EC"/>
</dbReference>
<dbReference type="GO" id="GO:0019569">
    <property type="term" value="P:L-arabinose catabolic process to D-xylulose 5-phosphate"/>
    <property type="evidence" value="ECO:0007669"/>
    <property type="project" value="InterPro"/>
</dbReference>
<dbReference type="InterPro" id="IPR018485">
    <property type="entry name" value="FGGY_C"/>
</dbReference>
<dbReference type="Pfam" id="PF02782">
    <property type="entry name" value="FGGY_C"/>
    <property type="match status" value="1"/>
</dbReference>
<reference evidence="9 10" key="1">
    <citation type="submission" date="2020-08" db="EMBL/GenBank/DDBJ databases">
        <title>Genomic Encyclopedia of Type Strains, Phase IV (KMG-IV): sequencing the most valuable type-strain genomes for metagenomic binning, comparative biology and taxonomic classification.</title>
        <authorList>
            <person name="Goeker M."/>
        </authorList>
    </citation>
    <scope>NUCLEOTIDE SEQUENCE [LARGE SCALE GENOMIC DNA]</scope>
    <source>
        <strain evidence="9 10">DSM 102850</strain>
    </source>
</reference>
<dbReference type="GO" id="GO:0019150">
    <property type="term" value="F:D-ribulokinase activity"/>
    <property type="evidence" value="ECO:0007669"/>
    <property type="project" value="TreeGrafter"/>
</dbReference>
<dbReference type="PANTHER" id="PTHR43435">
    <property type="entry name" value="RIBULOKINASE"/>
    <property type="match status" value="1"/>
</dbReference>
<evidence type="ECO:0000313" key="10">
    <source>
        <dbReference type="Proteomes" id="UP000563524"/>
    </source>
</evidence>
<keyword evidence="6" id="KW-0119">Carbohydrate metabolism</keyword>
<dbReference type="NCBIfam" id="NF003154">
    <property type="entry name" value="PRK04123.1"/>
    <property type="match status" value="1"/>
</dbReference>
<dbReference type="RefSeq" id="WP_183819097.1">
    <property type="nucleotide sequence ID" value="NZ_JACHOB010000006.1"/>
</dbReference>
<keyword evidence="10" id="KW-1185">Reference proteome</keyword>
<evidence type="ECO:0000259" key="7">
    <source>
        <dbReference type="Pfam" id="PF00370"/>
    </source>
</evidence>
<proteinExistence type="predicted"/>
<dbReference type="GO" id="GO:0005737">
    <property type="term" value="C:cytoplasm"/>
    <property type="evidence" value="ECO:0007669"/>
    <property type="project" value="TreeGrafter"/>
</dbReference>
<name>A0A840I7M3_9PROT</name>
<keyword evidence="4" id="KW-0067">ATP-binding</keyword>
<comment type="caution">
    <text evidence="9">The sequence shown here is derived from an EMBL/GenBank/DDBJ whole genome shotgun (WGS) entry which is preliminary data.</text>
</comment>
<evidence type="ECO:0000256" key="6">
    <source>
        <dbReference type="ARBA" id="ARBA00023277"/>
    </source>
</evidence>
<dbReference type="InterPro" id="IPR005929">
    <property type="entry name" value="Ribulokinase"/>
</dbReference>
<evidence type="ECO:0000256" key="2">
    <source>
        <dbReference type="ARBA" id="ARBA00022741"/>
    </source>
</evidence>
<evidence type="ECO:0000256" key="1">
    <source>
        <dbReference type="ARBA" id="ARBA00022679"/>
    </source>
</evidence>
<dbReference type="Gene3D" id="1.20.58.2240">
    <property type="match status" value="1"/>
</dbReference>
<keyword evidence="3 9" id="KW-0418">Kinase</keyword>
<dbReference type="AlphaFoldDB" id="A0A840I7M3"/>
<keyword evidence="5" id="KW-0054">Arabinose catabolism</keyword>
<dbReference type="InterPro" id="IPR000577">
    <property type="entry name" value="Carb_kinase_FGGY"/>
</dbReference>
<dbReference type="Pfam" id="PF00370">
    <property type="entry name" value="FGGY_N"/>
    <property type="match status" value="1"/>
</dbReference>
<dbReference type="InterPro" id="IPR043129">
    <property type="entry name" value="ATPase_NBD"/>
</dbReference>
<dbReference type="InterPro" id="IPR018484">
    <property type="entry name" value="FGGY_N"/>
</dbReference>
<evidence type="ECO:0000259" key="8">
    <source>
        <dbReference type="Pfam" id="PF02782"/>
    </source>
</evidence>
<evidence type="ECO:0000313" key="9">
    <source>
        <dbReference type="EMBL" id="MBB4659960.1"/>
    </source>
</evidence>
<dbReference type="PANTHER" id="PTHR43435:SF4">
    <property type="entry name" value="FGGY CARBOHYDRATE KINASE DOMAIN-CONTAINING PROTEIN"/>
    <property type="match status" value="1"/>
</dbReference>
<sequence>MTDRTLVLGLDYGTDSARALLIDAKSGETLGTAVAPYKRWAERRWCEPDRDQYRQHPQDYIDALEEAVAGALSQGGEDAGARVAGLSFDTTGSTPCMVGEDGVPLALKPEFAEDPDAMFVLWKDHTATKEAARINELNARSNTDYLRYVGGIYSSEWGWAKVAHVLGRNDRVADAAVSFVEHCDWMPALLTGQEAVRTMPRGRCAAGHKNLWADEWDGLPDESFLTAIEPRLKGYRDTFARETLTSDKVVGHLTPEWAERLGLSRDAVVGAGAFDCHMGAVGGEIRPRALSRVIGTSTCDIMIVREDELGTTTVAGICGQVDGSVVPGMVGLEAGQSAFGDLYAWFAELLSWPLQGIKPGAGDAGHTAPADLGPGRVIAMLSEAAEKVDPTTSELVAIDWLNGRRTPDANQELRGAIAGLSLGADAPRVFRTLVEASCFGSRAIVERIRREGVAIDEVIGLGGVAQKSPLVMQTMADVLNMPIRVARAEQTCALGAAMFASIAAGLHASTGDAQAAMGQGFEAEYTPNPKMTAHYDRVYEERYKPLGAFVEDHLT</sequence>